<keyword evidence="13" id="KW-0170">Cobalt</keyword>
<comment type="cofactor">
    <cofactor evidence="3">
        <name>Co(2+)</name>
        <dbReference type="ChEBI" id="CHEBI:48828"/>
    </cofactor>
</comment>
<dbReference type="PANTHER" id="PTHR11749">
    <property type="entry name" value="RIBULOSE-5-PHOSPHATE-3-EPIMERASE"/>
    <property type="match status" value="1"/>
</dbReference>
<reference evidence="15" key="1">
    <citation type="submission" date="2020-04" db="EMBL/GenBank/DDBJ databases">
        <authorList>
            <person name="Zhang T."/>
        </authorList>
    </citation>
    <scope>NUCLEOTIDE SEQUENCE</scope>
    <source>
        <strain evidence="15">HKST-UBA01</strain>
    </source>
</reference>
<feature type="binding site" evidence="14">
    <location>
        <begin position="210"/>
        <end position="211"/>
    </location>
    <ligand>
        <name>substrate</name>
    </ligand>
</feature>
<evidence type="ECO:0000256" key="13">
    <source>
        <dbReference type="PIRSR" id="PIRSR001461-2"/>
    </source>
</evidence>
<accession>A0A956LY82</accession>
<feature type="binding site" evidence="14">
    <location>
        <position position="20"/>
    </location>
    <ligand>
        <name>substrate</name>
    </ligand>
</feature>
<evidence type="ECO:0000256" key="1">
    <source>
        <dbReference type="ARBA" id="ARBA00001782"/>
    </source>
</evidence>
<evidence type="ECO:0000256" key="9">
    <source>
        <dbReference type="ARBA" id="ARBA00023235"/>
    </source>
</evidence>
<feature type="binding site" evidence="14">
    <location>
        <position position="78"/>
    </location>
    <ligand>
        <name>substrate</name>
    </ligand>
</feature>
<dbReference type="FunFam" id="3.20.20.70:FF:000004">
    <property type="entry name" value="Ribulose-phosphate 3-epimerase"/>
    <property type="match status" value="1"/>
</dbReference>
<reference evidence="15" key="2">
    <citation type="journal article" date="2021" name="Microbiome">
        <title>Successional dynamics and alternative stable states in a saline activated sludge microbial community over 9 years.</title>
        <authorList>
            <person name="Wang Y."/>
            <person name="Ye J."/>
            <person name="Ju F."/>
            <person name="Liu L."/>
            <person name="Boyd J.A."/>
            <person name="Deng Y."/>
            <person name="Parks D.H."/>
            <person name="Jiang X."/>
            <person name="Yin X."/>
            <person name="Woodcroft B.J."/>
            <person name="Tyson G.W."/>
            <person name="Hugenholtz P."/>
            <person name="Polz M.F."/>
            <person name="Zhang T."/>
        </authorList>
    </citation>
    <scope>NUCLEOTIDE SEQUENCE</scope>
    <source>
        <strain evidence="15">HKST-UBA01</strain>
    </source>
</reference>
<evidence type="ECO:0000256" key="10">
    <source>
        <dbReference type="NCBIfam" id="TIGR01163"/>
    </source>
</evidence>
<dbReference type="EMBL" id="JAGQHR010000028">
    <property type="protein sequence ID" value="MCA9726410.1"/>
    <property type="molecule type" value="Genomic_DNA"/>
</dbReference>
<dbReference type="GO" id="GO:0005737">
    <property type="term" value="C:cytoplasm"/>
    <property type="evidence" value="ECO:0007669"/>
    <property type="project" value="UniProtKB-ARBA"/>
</dbReference>
<feature type="binding site" evidence="14">
    <location>
        <begin position="155"/>
        <end position="158"/>
    </location>
    <ligand>
        <name>substrate</name>
    </ligand>
</feature>
<name>A0A956LY82_UNCEI</name>
<keyword evidence="8 13" id="KW-0479">Metal-binding</keyword>
<dbReference type="Pfam" id="PF00834">
    <property type="entry name" value="Ribul_P_3_epim"/>
    <property type="match status" value="1"/>
</dbReference>
<evidence type="ECO:0000313" key="16">
    <source>
        <dbReference type="Proteomes" id="UP000697710"/>
    </source>
</evidence>
<comment type="cofactor">
    <cofactor evidence="13">
        <name>a divalent metal cation</name>
        <dbReference type="ChEBI" id="CHEBI:60240"/>
    </cofactor>
    <text evidence="13">Binds 1 divalent metal cation per subunit.</text>
</comment>
<evidence type="ECO:0000256" key="3">
    <source>
        <dbReference type="ARBA" id="ARBA00001941"/>
    </source>
</evidence>
<feature type="binding site" evidence="13">
    <location>
        <position position="45"/>
    </location>
    <ligand>
        <name>a divalent metal cation</name>
        <dbReference type="ChEBI" id="CHEBI:60240"/>
    </ligand>
</feature>
<dbReference type="InterPro" id="IPR013785">
    <property type="entry name" value="Aldolase_TIM"/>
</dbReference>
<dbReference type="NCBIfam" id="NF004076">
    <property type="entry name" value="PRK05581.1-4"/>
    <property type="match status" value="1"/>
</dbReference>
<dbReference type="PROSITE" id="PS01086">
    <property type="entry name" value="RIBUL_P_3_EPIMER_2"/>
    <property type="match status" value="1"/>
</dbReference>
<dbReference type="NCBIfam" id="TIGR01163">
    <property type="entry name" value="rpe"/>
    <property type="match status" value="1"/>
</dbReference>
<sequence>MGSGIERLQRLGREGRALPSILSADFAALAASIRPLLDAGSQVLHVDVMDGHFVPNITFGPPVVRSVRAHTDAFLDTHLMVTDPLTYMEPFAKAGSDLCTIHAEVGIAPEAARAEADRLGVGLGVAIRPSTGLDAVVEAWARHVDLILVMSVEPGFGGQSFRPEAVERLARTKEICWRQGVAPILEVDGGIDRETAPGVVAAGARWLVAGSAIFRASDPVAAYHALREIASI</sequence>
<comment type="catalytic activity">
    <reaction evidence="1 11">
        <text>D-ribulose 5-phosphate = D-xylulose 5-phosphate</text>
        <dbReference type="Rhea" id="RHEA:13677"/>
        <dbReference type="ChEBI" id="CHEBI:57737"/>
        <dbReference type="ChEBI" id="CHEBI:58121"/>
        <dbReference type="EC" id="5.1.3.1"/>
    </reaction>
</comment>
<evidence type="ECO:0000256" key="12">
    <source>
        <dbReference type="PIRSR" id="PIRSR001461-1"/>
    </source>
</evidence>
<organism evidence="15 16">
    <name type="scientific">Eiseniibacteriota bacterium</name>
    <dbReference type="NCBI Taxonomy" id="2212470"/>
    <lineage>
        <taxon>Bacteria</taxon>
        <taxon>Candidatus Eiseniibacteriota</taxon>
    </lineage>
</organism>
<feature type="binding site" evidence="14">
    <location>
        <position position="190"/>
    </location>
    <ligand>
        <name>substrate</name>
    </ligand>
</feature>
<keyword evidence="13" id="KW-0464">Manganese</keyword>
<evidence type="ECO:0000256" key="5">
    <source>
        <dbReference type="ARBA" id="ARBA00001954"/>
    </source>
</evidence>
<dbReference type="CDD" id="cd00429">
    <property type="entry name" value="RPE"/>
    <property type="match status" value="1"/>
</dbReference>
<dbReference type="InterPro" id="IPR011060">
    <property type="entry name" value="RibuloseP-bd_barrel"/>
</dbReference>
<dbReference type="PIRSF" id="PIRSF001461">
    <property type="entry name" value="RPE"/>
    <property type="match status" value="1"/>
</dbReference>
<keyword evidence="11" id="KW-0119">Carbohydrate metabolism</keyword>
<dbReference type="Gene3D" id="3.20.20.70">
    <property type="entry name" value="Aldolase class I"/>
    <property type="match status" value="1"/>
</dbReference>
<proteinExistence type="inferred from homology"/>
<evidence type="ECO:0000256" key="7">
    <source>
        <dbReference type="ARBA" id="ARBA00013188"/>
    </source>
</evidence>
<comment type="caution">
    <text evidence="15">The sequence shown here is derived from an EMBL/GenBank/DDBJ whole genome shotgun (WGS) entry which is preliminary data.</text>
</comment>
<comment type="cofactor">
    <cofactor evidence="5">
        <name>Fe(2+)</name>
        <dbReference type="ChEBI" id="CHEBI:29033"/>
    </cofactor>
</comment>
<feature type="binding site" evidence="13">
    <location>
        <position position="47"/>
    </location>
    <ligand>
        <name>a divalent metal cation</name>
        <dbReference type="ChEBI" id="CHEBI:60240"/>
    </ligand>
</feature>
<evidence type="ECO:0000313" key="15">
    <source>
        <dbReference type="EMBL" id="MCA9726410.1"/>
    </source>
</evidence>
<evidence type="ECO:0000256" key="4">
    <source>
        <dbReference type="ARBA" id="ARBA00001947"/>
    </source>
</evidence>
<evidence type="ECO:0000256" key="6">
    <source>
        <dbReference type="ARBA" id="ARBA00009541"/>
    </source>
</evidence>
<dbReference type="InterPro" id="IPR026019">
    <property type="entry name" value="Ribul_P_3_epim"/>
</dbReference>
<dbReference type="GO" id="GO:0004750">
    <property type="term" value="F:D-ribulose-phosphate 3-epimerase activity"/>
    <property type="evidence" value="ECO:0007669"/>
    <property type="project" value="UniProtKB-UniRule"/>
</dbReference>
<dbReference type="PROSITE" id="PS01085">
    <property type="entry name" value="RIBUL_P_3_EPIMER_1"/>
    <property type="match status" value="1"/>
</dbReference>
<dbReference type="SUPFAM" id="SSF51366">
    <property type="entry name" value="Ribulose-phoshate binding barrel"/>
    <property type="match status" value="1"/>
</dbReference>
<dbReference type="InterPro" id="IPR000056">
    <property type="entry name" value="Ribul_P_3_epim-like"/>
</dbReference>
<dbReference type="GO" id="GO:0005975">
    <property type="term" value="P:carbohydrate metabolic process"/>
    <property type="evidence" value="ECO:0007669"/>
    <property type="project" value="InterPro"/>
</dbReference>
<protein>
    <recommendedName>
        <fullName evidence="7 10">Ribulose-phosphate 3-epimerase</fullName>
        <ecNumber evidence="7 10">5.1.3.1</ecNumber>
    </recommendedName>
</protein>
<keyword evidence="9 11" id="KW-0413">Isomerase</keyword>
<dbReference type="GO" id="GO:0046872">
    <property type="term" value="F:metal ion binding"/>
    <property type="evidence" value="ECO:0007669"/>
    <property type="project" value="UniProtKB-KW"/>
</dbReference>
<gene>
    <name evidence="15" type="primary">rpe</name>
    <name evidence="15" type="ORF">KC729_01925</name>
</gene>
<evidence type="ECO:0000256" key="2">
    <source>
        <dbReference type="ARBA" id="ARBA00001936"/>
    </source>
</evidence>
<feature type="active site" description="Proton acceptor" evidence="12">
    <location>
        <position position="47"/>
    </location>
</feature>
<evidence type="ECO:0000256" key="8">
    <source>
        <dbReference type="ARBA" id="ARBA00022723"/>
    </source>
</evidence>
<evidence type="ECO:0000256" key="11">
    <source>
        <dbReference type="PIRNR" id="PIRNR001461"/>
    </source>
</evidence>
<dbReference type="GO" id="GO:0006098">
    <property type="term" value="P:pentose-phosphate shunt"/>
    <property type="evidence" value="ECO:0007669"/>
    <property type="project" value="UniProtKB-UniRule"/>
</dbReference>
<comment type="cofactor">
    <cofactor evidence="4">
        <name>Zn(2+)</name>
        <dbReference type="ChEBI" id="CHEBI:29105"/>
    </cofactor>
</comment>
<feature type="binding site" evidence="13">
    <location>
        <position position="78"/>
    </location>
    <ligand>
        <name>a divalent metal cation</name>
        <dbReference type="ChEBI" id="CHEBI:60240"/>
    </ligand>
</feature>
<dbReference type="EC" id="5.1.3.1" evidence="7 10"/>
<dbReference type="AlphaFoldDB" id="A0A956LY82"/>
<feature type="active site" description="Proton donor" evidence="12">
    <location>
        <position position="188"/>
    </location>
</feature>
<comment type="cofactor">
    <cofactor evidence="2">
        <name>Mn(2+)</name>
        <dbReference type="ChEBI" id="CHEBI:29035"/>
    </cofactor>
</comment>
<evidence type="ECO:0000256" key="14">
    <source>
        <dbReference type="PIRSR" id="PIRSR001461-3"/>
    </source>
</evidence>
<keyword evidence="13" id="KW-0862">Zinc</keyword>
<feature type="binding site" evidence="13">
    <location>
        <position position="188"/>
    </location>
    <ligand>
        <name>a divalent metal cation</name>
        <dbReference type="ChEBI" id="CHEBI:60240"/>
    </ligand>
</feature>
<dbReference type="Proteomes" id="UP000697710">
    <property type="component" value="Unassembled WGS sequence"/>
</dbReference>
<comment type="similarity">
    <text evidence="6 11">Belongs to the ribulose-phosphate 3-epimerase family.</text>
</comment>